<keyword evidence="2" id="KW-1185">Reference proteome</keyword>
<dbReference type="OrthoDB" id="982139at2"/>
<sequence>MKTTQLSSSILNYNLSQDKVLDKIKAWIDSNSMFQDHRFIWRIGVTNAESIFAVEGQLRADYQCKHFKYWRTDSFNESVKTISKLTKYHFVFKSPLHNYIGKGQYIFVYKMPTPYKHHFYHTQHY</sequence>
<dbReference type="EMBL" id="FOIR01000001">
    <property type="protein sequence ID" value="SEW05100.1"/>
    <property type="molecule type" value="Genomic_DNA"/>
</dbReference>
<evidence type="ECO:0000313" key="2">
    <source>
        <dbReference type="Proteomes" id="UP000199437"/>
    </source>
</evidence>
<dbReference type="AlphaFoldDB" id="A0A1I0NTV2"/>
<evidence type="ECO:0000313" key="1">
    <source>
        <dbReference type="EMBL" id="SEW05100.1"/>
    </source>
</evidence>
<dbReference type="Proteomes" id="UP000199437">
    <property type="component" value="Unassembled WGS sequence"/>
</dbReference>
<name>A0A1I0NTV2_9BACT</name>
<dbReference type="GeneID" id="99986192"/>
<protein>
    <submittedName>
        <fullName evidence="1">Uncharacterized protein</fullName>
    </submittedName>
</protein>
<reference evidence="2" key="1">
    <citation type="submission" date="2016-10" db="EMBL/GenBank/DDBJ databases">
        <authorList>
            <person name="Varghese N."/>
            <person name="Submissions S."/>
        </authorList>
    </citation>
    <scope>NUCLEOTIDE SEQUENCE [LARGE SCALE GENOMIC DNA]</scope>
    <source>
        <strain evidence="2">CGMCC 1.12402</strain>
    </source>
</reference>
<proteinExistence type="predicted"/>
<organism evidence="1 2">
    <name type="scientific">Roseivirga pacifica</name>
    <dbReference type="NCBI Taxonomy" id="1267423"/>
    <lineage>
        <taxon>Bacteria</taxon>
        <taxon>Pseudomonadati</taxon>
        <taxon>Bacteroidota</taxon>
        <taxon>Cytophagia</taxon>
        <taxon>Cytophagales</taxon>
        <taxon>Roseivirgaceae</taxon>
        <taxon>Roseivirga</taxon>
    </lineage>
</organism>
<gene>
    <name evidence="1" type="ORF">SAMN05216290_1466</name>
</gene>
<dbReference type="STRING" id="1267423.SAMN05216290_1466"/>
<accession>A0A1I0NTV2</accession>
<dbReference type="RefSeq" id="WP_090257851.1">
    <property type="nucleotide sequence ID" value="NZ_FOIR01000001.1"/>
</dbReference>